<dbReference type="EMBL" id="JAWZSR010000003">
    <property type="protein sequence ID" value="MDX8045758.1"/>
    <property type="molecule type" value="Genomic_DNA"/>
</dbReference>
<protein>
    <submittedName>
        <fullName evidence="1">Spore gernimation protein GerPD</fullName>
    </submittedName>
</protein>
<gene>
    <name evidence="1" type="ORF">SH601_07120</name>
</gene>
<organism evidence="1 2">
    <name type="scientific">Gracilibacillus pellucidus</name>
    <dbReference type="NCBI Taxonomy" id="3095368"/>
    <lineage>
        <taxon>Bacteria</taxon>
        <taxon>Bacillati</taxon>
        <taxon>Bacillota</taxon>
        <taxon>Bacilli</taxon>
        <taxon>Bacillales</taxon>
        <taxon>Bacillaceae</taxon>
        <taxon>Gracilibacillus</taxon>
    </lineage>
</organism>
<reference evidence="1" key="1">
    <citation type="submission" date="2023-11" db="EMBL/GenBank/DDBJ databases">
        <title>Gracilibacillus pellucida a moderately halophilic bacterium isolated from saline soil in Xinjiang province.</title>
        <authorList>
            <person name="Zhang Z."/>
            <person name="Tan F."/>
            <person name="Wang Y."/>
            <person name="Xia M."/>
        </authorList>
    </citation>
    <scope>NUCLEOTIDE SEQUENCE</scope>
    <source>
        <strain evidence="1">S3-1-1</strain>
    </source>
</reference>
<evidence type="ECO:0000313" key="1">
    <source>
        <dbReference type="EMBL" id="MDX8045758.1"/>
    </source>
</evidence>
<name>A0ACC6M4D6_9BACI</name>
<evidence type="ECO:0000313" key="2">
    <source>
        <dbReference type="Proteomes" id="UP001277972"/>
    </source>
</evidence>
<proteinExistence type="predicted"/>
<accession>A0ACC6M4D6</accession>
<keyword evidence="2" id="KW-1185">Reference proteome</keyword>
<dbReference type="Proteomes" id="UP001277972">
    <property type="component" value="Unassembled WGS sequence"/>
</dbReference>
<sequence>MYYKVNNWNLSVGNISLDDVTSSSLFIIGDSHEIHLSSQFDTPPESYIVGSANEQQTVHTPNN</sequence>
<comment type="caution">
    <text evidence="1">The sequence shown here is derived from an EMBL/GenBank/DDBJ whole genome shotgun (WGS) entry which is preliminary data.</text>
</comment>